<name>A0A7C8IXS6_ORBOL</name>
<reference evidence="1 2" key="1">
    <citation type="submission" date="2019-06" db="EMBL/GenBank/DDBJ databases">
        <authorList>
            <person name="Palmer J.M."/>
        </authorList>
    </citation>
    <scope>NUCLEOTIDE SEQUENCE [LARGE SCALE GENOMIC DNA]</scope>
    <source>
        <strain evidence="1 2">TWF102</strain>
    </source>
</reference>
<evidence type="ECO:0000313" key="1">
    <source>
        <dbReference type="EMBL" id="KAF3080753.1"/>
    </source>
</evidence>
<dbReference type="AlphaFoldDB" id="A0A7C8IXS6"/>
<proteinExistence type="predicted"/>
<comment type="caution">
    <text evidence="1">The sequence shown here is derived from an EMBL/GenBank/DDBJ whole genome shotgun (WGS) entry which is preliminary data.</text>
</comment>
<dbReference type="Proteomes" id="UP000475325">
    <property type="component" value="Unassembled WGS sequence"/>
</dbReference>
<evidence type="ECO:0000313" key="2">
    <source>
        <dbReference type="Proteomes" id="UP000475325"/>
    </source>
</evidence>
<protein>
    <submittedName>
        <fullName evidence="1">Uncharacterized protein</fullName>
    </submittedName>
</protein>
<gene>
    <name evidence="1" type="ORF">TWF102_002107</name>
</gene>
<sequence>MDMREMTVLVHVPAIPKMKDVDDRYRPQRLDGSTFKKQSPDRKKSWGWFGHLWGKRTKYGFMYGYAPDKYSHPYRFNDGWPVKKISPEWVENRAPE</sequence>
<dbReference type="EMBL" id="WIQW01000135">
    <property type="protein sequence ID" value="KAF3080753.1"/>
    <property type="molecule type" value="Genomic_DNA"/>
</dbReference>
<accession>A0A7C8IXS6</accession>
<organism evidence="1 2">
    <name type="scientific">Orbilia oligospora</name>
    <name type="common">Nematode-trapping fungus</name>
    <name type="synonym">Arthrobotrys oligospora</name>
    <dbReference type="NCBI Taxonomy" id="2813651"/>
    <lineage>
        <taxon>Eukaryota</taxon>
        <taxon>Fungi</taxon>
        <taxon>Dikarya</taxon>
        <taxon>Ascomycota</taxon>
        <taxon>Pezizomycotina</taxon>
        <taxon>Orbiliomycetes</taxon>
        <taxon>Orbiliales</taxon>
        <taxon>Orbiliaceae</taxon>
        <taxon>Orbilia</taxon>
    </lineage>
</organism>